<accession>A0A6F8XZB6</accession>
<dbReference type="KEGG" id="pfla:Pflav_055630"/>
<gene>
    <name evidence="1" type="ORF">Pflav_055630</name>
</gene>
<proteinExistence type="predicted"/>
<name>A0A6F8XZB6_9ACTN</name>
<dbReference type="EMBL" id="AP022870">
    <property type="protein sequence ID" value="BCB79153.1"/>
    <property type="molecule type" value="Genomic_DNA"/>
</dbReference>
<organism evidence="1 2">
    <name type="scientific">Phytohabitans flavus</name>
    <dbReference type="NCBI Taxonomy" id="1076124"/>
    <lineage>
        <taxon>Bacteria</taxon>
        <taxon>Bacillati</taxon>
        <taxon>Actinomycetota</taxon>
        <taxon>Actinomycetes</taxon>
        <taxon>Micromonosporales</taxon>
        <taxon>Micromonosporaceae</taxon>
    </lineage>
</organism>
<dbReference type="AlphaFoldDB" id="A0A6F8XZB6"/>
<reference evidence="1 2" key="1">
    <citation type="submission" date="2020-03" db="EMBL/GenBank/DDBJ databases">
        <title>Whole genome shotgun sequence of Phytohabitans flavus NBRC 107702.</title>
        <authorList>
            <person name="Komaki H."/>
            <person name="Tamura T."/>
        </authorList>
    </citation>
    <scope>NUCLEOTIDE SEQUENCE [LARGE SCALE GENOMIC DNA]</scope>
    <source>
        <strain evidence="1 2">NBRC 107702</strain>
    </source>
</reference>
<dbReference type="RefSeq" id="WP_173039008.1">
    <property type="nucleotide sequence ID" value="NZ_AP022870.1"/>
</dbReference>
<evidence type="ECO:0000313" key="1">
    <source>
        <dbReference type="EMBL" id="BCB79153.1"/>
    </source>
</evidence>
<evidence type="ECO:0000313" key="2">
    <source>
        <dbReference type="Proteomes" id="UP000502508"/>
    </source>
</evidence>
<keyword evidence="2" id="KW-1185">Reference proteome</keyword>
<reference evidence="1 2" key="2">
    <citation type="submission" date="2020-03" db="EMBL/GenBank/DDBJ databases">
        <authorList>
            <person name="Ichikawa N."/>
            <person name="Kimura A."/>
            <person name="Kitahashi Y."/>
            <person name="Uohara A."/>
        </authorList>
    </citation>
    <scope>NUCLEOTIDE SEQUENCE [LARGE SCALE GENOMIC DNA]</scope>
    <source>
        <strain evidence="1 2">NBRC 107702</strain>
    </source>
</reference>
<protein>
    <submittedName>
        <fullName evidence="1">Uncharacterized protein</fullName>
    </submittedName>
</protein>
<sequence length="134" mass="14259">MTATAVGIAHVPSALRLSSLDTAEIPRIVFPCPDGEAAHIAGVRKTASAWAASSTAELAAAWGISEEAAGVVRRTAADALAELDAEETCREGEQVDQEFMDGVEAILNAPEGTAREKLARARRFNAEFDWRGHR</sequence>
<dbReference type="Proteomes" id="UP000502508">
    <property type="component" value="Chromosome"/>
</dbReference>